<evidence type="ECO:0000256" key="1">
    <source>
        <dbReference type="SAM" id="MobiDB-lite"/>
    </source>
</evidence>
<feature type="region of interest" description="Disordered" evidence="1">
    <location>
        <begin position="34"/>
        <end position="60"/>
    </location>
</feature>
<dbReference type="HOGENOM" id="CLU_2386497_0_0_1"/>
<protein>
    <submittedName>
        <fullName evidence="2">Uncharacterized protein</fullName>
    </submittedName>
</protein>
<dbReference type="EMBL" id="KN838701">
    <property type="protein sequence ID" value="KIJ97126.1"/>
    <property type="molecule type" value="Genomic_DNA"/>
</dbReference>
<evidence type="ECO:0000313" key="2">
    <source>
        <dbReference type="EMBL" id="KIJ97126.1"/>
    </source>
</evidence>
<accession>A0A0C9XHI6</accession>
<dbReference type="AlphaFoldDB" id="A0A0C9XHI6"/>
<reference evidence="3" key="2">
    <citation type="submission" date="2015-01" db="EMBL/GenBank/DDBJ databases">
        <title>Evolutionary Origins and Diversification of the Mycorrhizal Mutualists.</title>
        <authorList>
            <consortium name="DOE Joint Genome Institute"/>
            <consortium name="Mycorrhizal Genomics Consortium"/>
            <person name="Kohler A."/>
            <person name="Kuo A."/>
            <person name="Nagy L.G."/>
            <person name="Floudas D."/>
            <person name="Copeland A."/>
            <person name="Barry K.W."/>
            <person name="Cichocki N."/>
            <person name="Veneault-Fourrey C."/>
            <person name="LaButti K."/>
            <person name="Lindquist E.A."/>
            <person name="Lipzen A."/>
            <person name="Lundell T."/>
            <person name="Morin E."/>
            <person name="Murat C."/>
            <person name="Riley R."/>
            <person name="Ohm R."/>
            <person name="Sun H."/>
            <person name="Tunlid A."/>
            <person name="Henrissat B."/>
            <person name="Grigoriev I.V."/>
            <person name="Hibbett D.S."/>
            <person name="Martin F."/>
        </authorList>
    </citation>
    <scope>NUCLEOTIDE SEQUENCE [LARGE SCALE GENOMIC DNA]</scope>
    <source>
        <strain evidence="3">LaAM-08-1</strain>
    </source>
</reference>
<proteinExistence type="predicted"/>
<organism evidence="2 3">
    <name type="scientific">Laccaria amethystina LaAM-08-1</name>
    <dbReference type="NCBI Taxonomy" id="1095629"/>
    <lineage>
        <taxon>Eukaryota</taxon>
        <taxon>Fungi</taxon>
        <taxon>Dikarya</taxon>
        <taxon>Basidiomycota</taxon>
        <taxon>Agaricomycotina</taxon>
        <taxon>Agaricomycetes</taxon>
        <taxon>Agaricomycetidae</taxon>
        <taxon>Agaricales</taxon>
        <taxon>Agaricineae</taxon>
        <taxon>Hydnangiaceae</taxon>
        <taxon>Laccaria</taxon>
    </lineage>
</organism>
<sequence>MTVQPPHGDMDANAQRFPKSVTSSLLTVTWMPTLPGSCPGARPKPPQLPREKGKKERKRNYPEGVWLSSLLTVTWVPALNGFRRNVTSSLLTVT</sequence>
<dbReference type="OrthoDB" id="10608430at2759"/>
<gene>
    <name evidence="2" type="ORF">K443DRAFT_632628</name>
</gene>
<dbReference type="Proteomes" id="UP000054477">
    <property type="component" value="Unassembled WGS sequence"/>
</dbReference>
<name>A0A0C9XHI6_9AGAR</name>
<keyword evidence="3" id="KW-1185">Reference proteome</keyword>
<reference evidence="2 3" key="1">
    <citation type="submission" date="2014-04" db="EMBL/GenBank/DDBJ databases">
        <authorList>
            <consortium name="DOE Joint Genome Institute"/>
            <person name="Kuo A."/>
            <person name="Kohler A."/>
            <person name="Nagy L.G."/>
            <person name="Floudas D."/>
            <person name="Copeland A."/>
            <person name="Barry K.W."/>
            <person name="Cichocki N."/>
            <person name="Veneault-Fourrey C."/>
            <person name="LaButti K."/>
            <person name="Lindquist E.A."/>
            <person name="Lipzen A."/>
            <person name="Lundell T."/>
            <person name="Morin E."/>
            <person name="Murat C."/>
            <person name="Sun H."/>
            <person name="Tunlid A."/>
            <person name="Henrissat B."/>
            <person name="Grigoriev I.V."/>
            <person name="Hibbett D.S."/>
            <person name="Martin F."/>
            <person name="Nordberg H.P."/>
            <person name="Cantor M.N."/>
            <person name="Hua S.X."/>
        </authorList>
    </citation>
    <scope>NUCLEOTIDE SEQUENCE [LARGE SCALE GENOMIC DNA]</scope>
    <source>
        <strain evidence="2 3">LaAM-08-1</strain>
    </source>
</reference>
<evidence type="ECO:0000313" key="3">
    <source>
        <dbReference type="Proteomes" id="UP000054477"/>
    </source>
</evidence>